<dbReference type="RefSeq" id="WP_261405519.1">
    <property type="nucleotide sequence ID" value="NZ_CP081869.1"/>
</dbReference>
<dbReference type="SUPFAM" id="SSF46689">
    <property type="entry name" value="Homeodomain-like"/>
    <property type="match status" value="1"/>
</dbReference>
<accession>A0A9E6RDW1</accession>
<keyword evidence="3" id="KW-0804">Transcription</keyword>
<dbReference type="PANTHER" id="PTHR46796">
    <property type="entry name" value="HTH-TYPE TRANSCRIPTIONAL ACTIVATOR RHAS-RELATED"/>
    <property type="match status" value="1"/>
</dbReference>
<dbReference type="Pfam" id="PF14525">
    <property type="entry name" value="AraC_binding_2"/>
    <property type="match status" value="1"/>
</dbReference>
<dbReference type="PANTHER" id="PTHR46796:SF6">
    <property type="entry name" value="ARAC SUBFAMILY"/>
    <property type="match status" value="1"/>
</dbReference>
<dbReference type="Proteomes" id="UP000825701">
    <property type="component" value="Chromosome"/>
</dbReference>
<dbReference type="Gene3D" id="1.10.10.60">
    <property type="entry name" value="Homeodomain-like"/>
    <property type="match status" value="1"/>
</dbReference>
<evidence type="ECO:0000313" key="7">
    <source>
        <dbReference type="Proteomes" id="UP000825701"/>
    </source>
</evidence>
<feature type="region of interest" description="Disordered" evidence="4">
    <location>
        <begin position="311"/>
        <end position="335"/>
    </location>
</feature>
<dbReference type="GO" id="GO:0003700">
    <property type="term" value="F:DNA-binding transcription factor activity"/>
    <property type="evidence" value="ECO:0007669"/>
    <property type="project" value="InterPro"/>
</dbReference>
<evidence type="ECO:0000313" key="6">
    <source>
        <dbReference type="EMBL" id="QZO02130.1"/>
    </source>
</evidence>
<evidence type="ECO:0000259" key="5">
    <source>
        <dbReference type="PROSITE" id="PS01124"/>
    </source>
</evidence>
<feature type="domain" description="HTH araC/xylS-type" evidence="5">
    <location>
        <begin position="212"/>
        <end position="313"/>
    </location>
</feature>
<evidence type="ECO:0000256" key="3">
    <source>
        <dbReference type="ARBA" id="ARBA00023163"/>
    </source>
</evidence>
<dbReference type="InterPro" id="IPR050204">
    <property type="entry name" value="AraC_XylS_family_regulators"/>
</dbReference>
<dbReference type="PROSITE" id="PS01124">
    <property type="entry name" value="HTH_ARAC_FAMILY_2"/>
    <property type="match status" value="1"/>
</dbReference>
<organism evidence="6 7">
    <name type="scientific">Chenggangzhangella methanolivorans</name>
    <dbReference type="NCBI Taxonomy" id="1437009"/>
    <lineage>
        <taxon>Bacteria</taxon>
        <taxon>Pseudomonadati</taxon>
        <taxon>Pseudomonadota</taxon>
        <taxon>Alphaproteobacteria</taxon>
        <taxon>Hyphomicrobiales</taxon>
        <taxon>Methylopilaceae</taxon>
        <taxon>Chenggangzhangella</taxon>
    </lineage>
</organism>
<reference evidence="6" key="1">
    <citation type="submission" date="2021-08" db="EMBL/GenBank/DDBJ databases">
        <authorList>
            <person name="Zhang H."/>
            <person name="Xu M."/>
            <person name="Yu Z."/>
            <person name="Yang L."/>
            <person name="Cai Y."/>
        </authorList>
    </citation>
    <scope>NUCLEOTIDE SEQUENCE</scope>
    <source>
        <strain evidence="6">CHL1</strain>
    </source>
</reference>
<keyword evidence="2" id="KW-0238">DNA-binding</keyword>
<dbReference type="KEGG" id="cmet:K6K41_13185"/>
<evidence type="ECO:0000256" key="2">
    <source>
        <dbReference type="ARBA" id="ARBA00023125"/>
    </source>
</evidence>
<dbReference type="InterPro" id="IPR018060">
    <property type="entry name" value="HTH_AraC"/>
</dbReference>
<dbReference type="InterPro" id="IPR035418">
    <property type="entry name" value="AraC-bd_2"/>
</dbReference>
<dbReference type="AlphaFoldDB" id="A0A9E6RDW1"/>
<dbReference type="Pfam" id="PF12833">
    <property type="entry name" value="HTH_18"/>
    <property type="match status" value="1"/>
</dbReference>
<dbReference type="SMART" id="SM00342">
    <property type="entry name" value="HTH_ARAC"/>
    <property type="match status" value="1"/>
</dbReference>
<name>A0A9E6RDW1_9HYPH</name>
<evidence type="ECO:0000256" key="4">
    <source>
        <dbReference type="SAM" id="MobiDB-lite"/>
    </source>
</evidence>
<gene>
    <name evidence="6" type="ORF">K6K41_13185</name>
</gene>
<sequence length="335" mass="37279">MKPIFTTAGIHARDRFAYWHEVAGKIITGHDSQASHRDRFDAELKVADLADIGMFDFTNQAMACARERRHIRSDGEGEFFLCRNGSGEFALDQNERRNVFRRGDMALIDSNLAYNIRFTDKSQMLLVKIPRIILESRFGSMRDFAGARLSSESGLNAFLSDLLDGLRAHVSDFDEATSELVRNQLVDLLTHAVGSMAGENKRLTTPRTFALMRLRSAIDARLSNSSLNSESAARAAGMSVRYANDLLAANGNSIAKLIRGLRLERCKKALADPSQDHRTIGEIAFGWGFSDLTNFGRLFGAAFGMTPRSFRQNRRSQTENQQLAVAAPDTIRPKA</sequence>
<protein>
    <submittedName>
        <fullName evidence="6">Helix-turn-helix domain-containing protein</fullName>
    </submittedName>
</protein>
<evidence type="ECO:0000256" key="1">
    <source>
        <dbReference type="ARBA" id="ARBA00023015"/>
    </source>
</evidence>
<dbReference type="GO" id="GO:0043565">
    <property type="term" value="F:sequence-specific DNA binding"/>
    <property type="evidence" value="ECO:0007669"/>
    <property type="project" value="InterPro"/>
</dbReference>
<dbReference type="EMBL" id="CP081869">
    <property type="protein sequence ID" value="QZO02130.1"/>
    <property type="molecule type" value="Genomic_DNA"/>
</dbReference>
<proteinExistence type="predicted"/>
<dbReference type="InterPro" id="IPR009057">
    <property type="entry name" value="Homeodomain-like_sf"/>
</dbReference>
<keyword evidence="1" id="KW-0805">Transcription regulation</keyword>
<keyword evidence="7" id="KW-1185">Reference proteome</keyword>